<dbReference type="EMBL" id="BABT02000153">
    <property type="protein sequence ID" value="GAA98605.1"/>
    <property type="molecule type" value="Genomic_DNA"/>
</dbReference>
<keyword evidence="1" id="KW-0732">Signal</keyword>
<feature type="chain" id="PRO_5009955793" evidence="1">
    <location>
        <begin position="25"/>
        <end position="161"/>
    </location>
</feature>
<evidence type="ECO:0000313" key="3">
    <source>
        <dbReference type="Proteomes" id="UP000009131"/>
    </source>
</evidence>
<proteinExistence type="predicted"/>
<dbReference type="InParanoid" id="G7E6Z5"/>
<protein>
    <submittedName>
        <fullName evidence="2">Uncharacterized protein</fullName>
    </submittedName>
</protein>
<gene>
    <name evidence="2" type="primary">Mo05292</name>
    <name evidence="2" type="ORF">E5Q_05292</name>
</gene>
<dbReference type="AlphaFoldDB" id="G7E6Z5"/>
<comment type="caution">
    <text evidence="2">The sequence shown here is derived from an EMBL/GenBank/DDBJ whole genome shotgun (WGS) entry which is preliminary data.</text>
</comment>
<keyword evidence="3" id="KW-1185">Reference proteome</keyword>
<reference evidence="2 3" key="2">
    <citation type="journal article" date="2012" name="Open Biol.">
        <title>Characteristics of nucleosomes and linker DNA regions on the genome of the basidiomycete Mixia osmundae revealed by mono- and dinucleosome mapping.</title>
        <authorList>
            <person name="Nishida H."/>
            <person name="Kondo S."/>
            <person name="Matsumoto T."/>
            <person name="Suzuki Y."/>
            <person name="Yoshikawa H."/>
            <person name="Taylor T.D."/>
            <person name="Sugiyama J."/>
        </authorList>
    </citation>
    <scope>NUCLEOTIDE SEQUENCE [LARGE SCALE GENOMIC DNA]</scope>
    <source>
        <strain evidence="3">CBS 9802 / IAM 14324 / JCM 22182 / KY 12970</strain>
    </source>
</reference>
<dbReference type="HOGENOM" id="CLU_100677_0_0_1"/>
<evidence type="ECO:0000313" key="2">
    <source>
        <dbReference type="EMBL" id="GAA98605.1"/>
    </source>
</evidence>
<feature type="signal peptide" evidence="1">
    <location>
        <begin position="1"/>
        <end position="24"/>
    </location>
</feature>
<name>G7E6Z5_MIXOS</name>
<dbReference type="RefSeq" id="XP_014567586.1">
    <property type="nucleotide sequence ID" value="XM_014712100.1"/>
</dbReference>
<evidence type="ECO:0000256" key="1">
    <source>
        <dbReference type="SAM" id="SignalP"/>
    </source>
</evidence>
<organism evidence="2 3">
    <name type="scientific">Mixia osmundae (strain CBS 9802 / IAM 14324 / JCM 22182 / KY 12970)</name>
    <dbReference type="NCBI Taxonomy" id="764103"/>
    <lineage>
        <taxon>Eukaryota</taxon>
        <taxon>Fungi</taxon>
        <taxon>Dikarya</taxon>
        <taxon>Basidiomycota</taxon>
        <taxon>Pucciniomycotina</taxon>
        <taxon>Mixiomycetes</taxon>
        <taxon>Mixiales</taxon>
        <taxon>Mixiaceae</taxon>
        <taxon>Mixia</taxon>
    </lineage>
</organism>
<accession>G7E6Z5</accession>
<reference evidence="2 3" key="1">
    <citation type="journal article" date="2011" name="J. Gen. Appl. Microbiol.">
        <title>Draft genome sequencing of the enigmatic basidiomycete Mixia osmundae.</title>
        <authorList>
            <person name="Nishida H."/>
            <person name="Nagatsuka Y."/>
            <person name="Sugiyama J."/>
        </authorList>
    </citation>
    <scope>NUCLEOTIDE SEQUENCE [LARGE SCALE GENOMIC DNA]</scope>
    <source>
        <strain evidence="3">CBS 9802 / IAM 14324 / JCM 22182 / KY 12970</strain>
    </source>
</reference>
<sequence length="161" mass="17649">MFSKSLKTMIPAALALCLATLSLGASIDARDANTLERRHTGPYTWCGLQTEYLPGKVLGLYFYLNWYTNKYVVSPGEGMTFANFEPAYMDHGSLNDANFVLKSANNYDVDLQAKVGSDGDIQGIALANLKIGDTTFSNVVSLGFQCSSDPQQQNKVTIPRY</sequence>
<dbReference type="Proteomes" id="UP000009131">
    <property type="component" value="Unassembled WGS sequence"/>
</dbReference>